<feature type="domain" description="SMEK" evidence="1">
    <location>
        <begin position="9"/>
        <end position="113"/>
    </location>
</feature>
<dbReference type="Proteomes" id="UP001229862">
    <property type="component" value="Chromosome"/>
</dbReference>
<dbReference type="NCBIfam" id="NF033859">
    <property type="entry name" value="SMEK_N"/>
    <property type="match status" value="1"/>
</dbReference>
<dbReference type="RefSeq" id="WP_308871724.1">
    <property type="nucleotide sequence ID" value="NZ_CP133217.1"/>
</dbReference>
<dbReference type="Pfam" id="PF21941">
    <property type="entry name" value="SMEK_N"/>
    <property type="match status" value="1"/>
</dbReference>
<gene>
    <name evidence="2" type="ORF">RCG00_14770</name>
</gene>
<dbReference type="AlphaFoldDB" id="A0AA51MKC3"/>
<evidence type="ECO:0000313" key="2">
    <source>
        <dbReference type="EMBL" id="WML85558.1"/>
    </source>
</evidence>
<protein>
    <submittedName>
        <fullName evidence="2">SMEK domain-containing protein</fullName>
    </submittedName>
</protein>
<dbReference type="EMBL" id="CP133217">
    <property type="protein sequence ID" value="WML85558.1"/>
    <property type="molecule type" value="Genomic_DNA"/>
</dbReference>
<organism evidence="2">
    <name type="scientific">Thiothrix subterranea</name>
    <dbReference type="NCBI Taxonomy" id="2735563"/>
    <lineage>
        <taxon>Bacteria</taxon>
        <taxon>Pseudomonadati</taxon>
        <taxon>Pseudomonadota</taxon>
        <taxon>Gammaproteobacteria</taxon>
        <taxon>Thiotrichales</taxon>
        <taxon>Thiotrichaceae</taxon>
        <taxon>Thiothrix</taxon>
    </lineage>
</organism>
<name>A0AA51MKC3_9GAMM</name>
<dbReference type="InterPro" id="IPR047740">
    <property type="entry name" value="SMEK_dom"/>
</dbReference>
<reference evidence="2" key="1">
    <citation type="submission" date="2023-08" db="EMBL/GenBank/DDBJ databases">
        <title>New molecular markers tilS and rpoB for phylogenetic and monitoring studies of the genus Thiothrix biodiversity.</title>
        <authorList>
            <person name="Ravin N.V."/>
            <person name="Smolyakov D."/>
            <person name="Markov N.D."/>
            <person name="Beletsky A.V."/>
            <person name="Mardanov A.V."/>
            <person name="Rudenko T.S."/>
            <person name="Grabovich M.Y."/>
        </authorList>
    </citation>
    <scope>NUCLEOTIDE SEQUENCE</scope>
    <source>
        <strain evidence="2">DNT52</strain>
    </source>
</reference>
<evidence type="ECO:0000259" key="1">
    <source>
        <dbReference type="Pfam" id="PF21941"/>
    </source>
</evidence>
<accession>A0AA51MKC3</accession>
<proteinExistence type="predicted"/>
<sequence>MNSEDYFNKINRELSVLQFEIKNRGSLNLRDINIHSEFLFCKLLNMIFGYNLEAKSSSDTKAVAIDLYDDKLKVAVQVTSTPEFDKISKTTDKFISNQLHKEYKKLIILVYARHGHELMGCKSPVGEPTVLAFRAA</sequence>